<dbReference type="EMBL" id="CP081869">
    <property type="protein sequence ID" value="QZN99521.1"/>
    <property type="molecule type" value="Genomic_DNA"/>
</dbReference>
<dbReference type="RefSeq" id="WP_261402602.1">
    <property type="nucleotide sequence ID" value="NZ_CP081869.1"/>
</dbReference>
<dbReference type="InterPro" id="IPR019276">
    <property type="entry name" value="DUF2303"/>
</dbReference>
<reference evidence="1" key="1">
    <citation type="submission" date="2021-08" db="EMBL/GenBank/DDBJ databases">
        <authorList>
            <person name="Zhang H."/>
            <person name="Xu M."/>
            <person name="Yu Z."/>
            <person name="Yang L."/>
            <person name="Cai Y."/>
        </authorList>
    </citation>
    <scope>NUCLEOTIDE SEQUENCE</scope>
    <source>
        <strain evidence="1">CHL1</strain>
    </source>
</reference>
<dbReference type="AlphaFoldDB" id="A0A9E6UKM7"/>
<proteinExistence type="predicted"/>
<name>A0A9E6UKM7_9HYPH</name>
<organism evidence="1 2">
    <name type="scientific">Chenggangzhangella methanolivorans</name>
    <dbReference type="NCBI Taxonomy" id="1437009"/>
    <lineage>
        <taxon>Bacteria</taxon>
        <taxon>Pseudomonadati</taxon>
        <taxon>Pseudomonadota</taxon>
        <taxon>Alphaproteobacteria</taxon>
        <taxon>Hyphomicrobiales</taxon>
        <taxon>Methylopilaceae</taxon>
        <taxon>Chenggangzhangella</taxon>
    </lineage>
</organism>
<sequence length="311" mass="34789">MAQHSSNDLPTSSAVKDIAHLAQAAVDAQIIGVKTDGLGPGLPAEVPVLYDPKLHTASAIDHVIEAYRQAPRAREGTARILTAQSFVDLVNRHKDEGSAIFAETRWPNPKLLAVLDYHDVDGAPRHGRHRVEYAFPISEEFRAWHGQNGKPMEQAAFAAFLEEHAAELASPEDGEKSEYERIFKATFGNPNEILTLSRELEVTASYQVKNKVRLQTGETELNFVEEHNDRTGKPVVVPGIFMVSVPAFLDGDPVRIPARLRYRLEGAIKWSFHLYRWEYWLRERVQHDLERVSKDTGLPAFEGLPEAATGL</sequence>
<gene>
    <name evidence="1" type="ORF">K6K41_22875</name>
</gene>
<keyword evidence="2" id="KW-1185">Reference proteome</keyword>
<evidence type="ECO:0000313" key="2">
    <source>
        <dbReference type="Proteomes" id="UP000825701"/>
    </source>
</evidence>
<accession>A0A9E6UKM7</accession>
<dbReference type="Pfam" id="PF10065">
    <property type="entry name" value="DUF2303"/>
    <property type="match status" value="1"/>
</dbReference>
<dbReference type="Proteomes" id="UP000825701">
    <property type="component" value="Chromosome"/>
</dbReference>
<dbReference type="KEGG" id="cmet:K6K41_22875"/>
<evidence type="ECO:0000313" key="1">
    <source>
        <dbReference type="EMBL" id="QZN99521.1"/>
    </source>
</evidence>
<protein>
    <submittedName>
        <fullName evidence="1">YfdQ family protein</fullName>
    </submittedName>
</protein>